<dbReference type="SMART" id="SM01196">
    <property type="entry name" value="FERM_C"/>
    <property type="match status" value="1"/>
</dbReference>
<feature type="region of interest" description="Disordered" evidence="2">
    <location>
        <begin position="888"/>
        <end position="927"/>
    </location>
</feature>
<dbReference type="EMBL" id="JAPFRF010000008">
    <property type="protein sequence ID" value="KAJ7324486.1"/>
    <property type="molecule type" value="Genomic_DNA"/>
</dbReference>
<dbReference type="CDD" id="cd14473">
    <property type="entry name" value="FERM_B-lobe"/>
    <property type="match status" value="1"/>
</dbReference>
<dbReference type="Pfam" id="PF00373">
    <property type="entry name" value="FERM_M"/>
    <property type="match status" value="1"/>
</dbReference>
<feature type="domain" description="PDZ" evidence="4">
    <location>
        <begin position="691"/>
        <end position="774"/>
    </location>
</feature>
<dbReference type="SUPFAM" id="SSF47031">
    <property type="entry name" value="Second domain of FERM"/>
    <property type="match status" value="1"/>
</dbReference>
<evidence type="ECO:0000313" key="5">
    <source>
        <dbReference type="EMBL" id="KAJ7324486.1"/>
    </source>
</evidence>
<feature type="domain" description="PDZ" evidence="4">
    <location>
        <begin position="410"/>
        <end position="496"/>
    </location>
</feature>
<feature type="domain" description="PDZ" evidence="4">
    <location>
        <begin position="566"/>
        <end position="643"/>
    </location>
</feature>
<keyword evidence="1" id="KW-0677">Repeat</keyword>
<dbReference type="Pfam" id="PF09380">
    <property type="entry name" value="FERM_C"/>
    <property type="match status" value="1"/>
</dbReference>
<feature type="domain" description="PDZ" evidence="4">
    <location>
        <begin position="1090"/>
        <end position="1174"/>
    </location>
</feature>
<dbReference type="PROSITE" id="PS50057">
    <property type="entry name" value="FERM_3"/>
    <property type="match status" value="1"/>
</dbReference>
<feature type="domain" description="PDZ" evidence="4">
    <location>
        <begin position="1240"/>
        <end position="1322"/>
    </location>
</feature>
<dbReference type="SUPFAM" id="SSF50729">
    <property type="entry name" value="PH domain-like"/>
    <property type="match status" value="1"/>
</dbReference>
<feature type="region of interest" description="Disordered" evidence="2">
    <location>
        <begin position="1376"/>
        <end position="1396"/>
    </location>
</feature>
<evidence type="ECO:0008006" key="7">
    <source>
        <dbReference type="Google" id="ProtNLM"/>
    </source>
</evidence>
<feature type="compositionally biased region" description="Low complexity" evidence="2">
    <location>
        <begin position="16"/>
        <end position="26"/>
    </location>
</feature>
<dbReference type="OrthoDB" id="165498at2759"/>
<dbReference type="InterPro" id="IPR052074">
    <property type="entry name" value="NonRcpt_TyrProt_Phosphatase"/>
</dbReference>
<comment type="caution">
    <text evidence="5">The sequence shown here is derived from an EMBL/GenBank/DDBJ whole genome shotgun (WGS) entry which is preliminary data.</text>
</comment>
<dbReference type="CDD" id="cd23060">
    <property type="entry name" value="PDZ5_DrPTPN13-like"/>
    <property type="match status" value="1"/>
</dbReference>
<proteinExistence type="predicted"/>
<dbReference type="Proteomes" id="UP001142489">
    <property type="component" value="Unassembled WGS sequence"/>
</dbReference>
<dbReference type="Pfam" id="PF00595">
    <property type="entry name" value="PDZ"/>
    <property type="match status" value="5"/>
</dbReference>
<dbReference type="InterPro" id="IPR000299">
    <property type="entry name" value="FERM_domain"/>
</dbReference>
<dbReference type="Gene3D" id="2.30.42.10">
    <property type="match status" value="6"/>
</dbReference>
<dbReference type="PANTHER" id="PTHR46900:SF4">
    <property type="entry name" value="FERM AND PDZ DOMAIN CONTAINING 2"/>
    <property type="match status" value="1"/>
</dbReference>
<evidence type="ECO:0000256" key="2">
    <source>
        <dbReference type="SAM" id="MobiDB-lite"/>
    </source>
</evidence>
<dbReference type="FunFam" id="2.30.42.10:FF:000084">
    <property type="entry name" value="Tyrosine-protein phosphatase non-receptor type 13"/>
    <property type="match status" value="1"/>
</dbReference>
<sequence>MDDSTQKSNSPHDVLSSGSSSAFSISPKDSLPAPASSRYLFQRKEKFSGPEFIILSNEPPVTLQLPGSIVTKKGKSYLSQRDVSVILLNGQCLEVKCDIKSKVRDVFSTVMVYTNIVEHSYFGLAYMRGKEFFFLDDDTKLYKVAPEGWNEKHKKKTSIVNFTIFLRIKFFVDDFGVIQHGLTRHQFYLQLRKDLLDEHLCCNNETALQLGALALQAELGNYAPEVHGKTYFRVEDYIPASQIKKMTLEFIQHELAKLHRMTHSLFEEEAELEFLKVIQQLSEYGVLFYRVFHEKKTAGGDLMLGICAKGIIVYEVKNHIRISILQFQWQEMERISAQKKKFMLESSFTGKKYTFLTDTVKTCKYLLDLCSAQHGFNAHMTSKKLLQAPSGFPSSQMENSVARLEKEIICVTLKRDPKCGFGFVIIGGENVGKLDFGIFIASIIPGGPADRCGHIKPGGRLISVNSISLEGVSFNSAVRIIQNCPDDVELIISQPKDSYEEGLNIEKNLIRKVSSTTDSEFSGIDYERQMTKDITVGPTEDEGEPPICEHEKALLHNVTPRIPILSVTTLESQEGINSDVPNGEVYMKSIIPDEPGERNEQSKEGDSLWKENGFHLQEYTQRHTMEGLKGNGQVSKLILARESQLSLPIHRSPGDDASKDTHLSHSLAAALLPEDAESVPFMRDGLGKVFEVTLRKNSGGLGFSFLQMNTFGTDIVRIKRLFPGQPAQENGEIEVGDIILAVNGKSVHGLMYQEVLHLLRGAPPEVTLQLCRPPKGILPEIDQNERTPLSSPVKELVASLEKTCGLNHNTRSEENGISVAESLRTGHDRKEAEIQHSPFREPVAIIHPSMIKNASPALRSYKHLWKVHQKSISSKTFLSLEEEVTQGCSSPFEPERPQSPVCDQSDSDQSVNYSQPETLSPTPADEQYLTTKATSITPMLHGSEMGTSEEQDELGPSIATLMSRGQCASGRAWDDLEEVETDVQKWGNVRETKFHVTLTKSVNKGYGFTVVVNKMDNIVYVAEILGEPALSNGQLRRGDRLLMVNGIDVTTIPSDEIMALLYCSPHELNLVVCRITQDNTTSFNPDEIPEIIITKGRHGQLGLKLTGGTGSKLQGIFVLEIVPESPASQEGSLKSHDQIISICGLWTENMSLDDAVRVCEAAHQNVHLQAIRNGQPVIPLRLQKKLLTEKDNVKASSVSETENFQDHHLLNKQTKLSGEGSVTSGQDTSDSAVDENCIIEVELEKTATGSLGFALVGGRNGRAILIKAISPGSTADLDGRLQVGDILLKVNGHLVSGLTRSTVIDILRKAHSTVQLTVCRSAALHWAYLGGQSYESPLENESSADTGEGGCSSILAAQRDFRFQAEDRSIPMCSKDSINKNVSSPNEHGPECSASVKLSDRSPAVSAIQNLW</sequence>
<dbReference type="InterPro" id="IPR011993">
    <property type="entry name" value="PH-like_dom_sf"/>
</dbReference>
<dbReference type="PRINTS" id="PR00935">
    <property type="entry name" value="BAND41"/>
</dbReference>
<evidence type="ECO:0000256" key="1">
    <source>
        <dbReference type="ARBA" id="ARBA00022737"/>
    </source>
</evidence>
<dbReference type="PANTHER" id="PTHR46900">
    <property type="entry name" value="TYROSINE-PROTEIN PHOSPHATASE NON-RECEPTOR TYPE 13"/>
    <property type="match status" value="1"/>
</dbReference>
<dbReference type="SUPFAM" id="SSF54236">
    <property type="entry name" value="Ubiquitin-like"/>
    <property type="match status" value="1"/>
</dbReference>
<dbReference type="SMART" id="SM00295">
    <property type="entry name" value="B41"/>
    <property type="match status" value="1"/>
</dbReference>
<dbReference type="InterPro" id="IPR029071">
    <property type="entry name" value="Ubiquitin-like_domsf"/>
</dbReference>
<keyword evidence="6" id="KW-1185">Reference proteome</keyword>
<dbReference type="PROSITE" id="PS50106">
    <property type="entry name" value="PDZ"/>
    <property type="match status" value="6"/>
</dbReference>
<name>A0A9Q0XQF9_9SAUR</name>
<dbReference type="InterPro" id="IPR018980">
    <property type="entry name" value="FERM_PH-like_C"/>
</dbReference>
<dbReference type="CDD" id="cd06695">
    <property type="entry name" value="PDZ3_PTPN13_FRMPD2-like"/>
    <property type="match status" value="1"/>
</dbReference>
<dbReference type="InterPro" id="IPR014352">
    <property type="entry name" value="FERM/acyl-CoA-bd_prot_sf"/>
</dbReference>
<dbReference type="InterPro" id="IPR001478">
    <property type="entry name" value="PDZ"/>
</dbReference>
<gene>
    <name evidence="5" type="ORF">JRQ81_017506</name>
</gene>
<reference evidence="5" key="1">
    <citation type="journal article" date="2023" name="DNA Res.">
        <title>Chromosome-level genome assembly of Phrynocephalus forsythii using third-generation DNA sequencing and Hi-C analysis.</title>
        <authorList>
            <person name="Qi Y."/>
            <person name="Zhao W."/>
            <person name="Zhao Y."/>
            <person name="Niu C."/>
            <person name="Cao S."/>
            <person name="Zhang Y."/>
        </authorList>
    </citation>
    <scope>NUCLEOTIDE SEQUENCE</scope>
    <source>
        <tissue evidence="5">Muscle</tissue>
    </source>
</reference>
<dbReference type="InterPro" id="IPR019749">
    <property type="entry name" value="Band_41_domain"/>
</dbReference>
<dbReference type="SMART" id="SM00228">
    <property type="entry name" value="PDZ"/>
    <property type="match status" value="5"/>
</dbReference>
<dbReference type="Gene3D" id="1.20.80.10">
    <property type="match status" value="1"/>
</dbReference>
<evidence type="ECO:0000313" key="6">
    <source>
        <dbReference type="Proteomes" id="UP001142489"/>
    </source>
</evidence>
<dbReference type="CDD" id="cd23071">
    <property type="entry name" value="PDZ1_FRMPD2-like"/>
    <property type="match status" value="1"/>
</dbReference>
<dbReference type="SUPFAM" id="SSF50156">
    <property type="entry name" value="PDZ domain-like"/>
    <property type="match status" value="5"/>
</dbReference>
<dbReference type="Pfam" id="PF09379">
    <property type="entry name" value="FERM_N"/>
    <property type="match status" value="1"/>
</dbReference>
<feature type="region of interest" description="Disordered" evidence="2">
    <location>
        <begin position="1"/>
        <end position="32"/>
    </location>
</feature>
<evidence type="ECO:0000259" key="3">
    <source>
        <dbReference type="PROSITE" id="PS50057"/>
    </source>
</evidence>
<accession>A0A9Q0XQF9</accession>
<dbReference type="InterPro" id="IPR019748">
    <property type="entry name" value="FERM_central"/>
</dbReference>
<organism evidence="5 6">
    <name type="scientific">Phrynocephalus forsythii</name>
    <dbReference type="NCBI Taxonomy" id="171643"/>
    <lineage>
        <taxon>Eukaryota</taxon>
        <taxon>Metazoa</taxon>
        <taxon>Chordata</taxon>
        <taxon>Craniata</taxon>
        <taxon>Vertebrata</taxon>
        <taxon>Euteleostomi</taxon>
        <taxon>Lepidosauria</taxon>
        <taxon>Squamata</taxon>
        <taxon>Bifurcata</taxon>
        <taxon>Unidentata</taxon>
        <taxon>Episquamata</taxon>
        <taxon>Toxicofera</taxon>
        <taxon>Iguania</taxon>
        <taxon>Acrodonta</taxon>
        <taxon>Agamidae</taxon>
        <taxon>Agaminae</taxon>
        <taxon>Phrynocephalus</taxon>
    </lineage>
</organism>
<protein>
    <recommendedName>
        <fullName evidence="7">FERM and PDZ domain-containing protein 2</fullName>
    </recommendedName>
</protein>
<dbReference type="InterPro" id="IPR036034">
    <property type="entry name" value="PDZ_sf"/>
</dbReference>
<dbReference type="InterPro" id="IPR035963">
    <property type="entry name" value="FERM_2"/>
</dbReference>
<feature type="domain" description="FERM" evidence="3">
    <location>
        <begin position="81"/>
        <end position="381"/>
    </location>
</feature>
<feature type="compositionally biased region" description="Polar residues" evidence="2">
    <location>
        <begin position="1"/>
        <end position="11"/>
    </location>
</feature>
<dbReference type="Gene3D" id="3.10.20.90">
    <property type="entry name" value="Phosphatidylinositol 3-kinase Catalytic Subunit, Chain A, domain 1"/>
    <property type="match status" value="1"/>
</dbReference>
<feature type="compositionally biased region" description="Polar residues" evidence="2">
    <location>
        <begin position="901"/>
        <end position="921"/>
    </location>
</feature>
<dbReference type="CDD" id="cd17196">
    <property type="entry name" value="FERM_F1_FRMPD2"/>
    <property type="match status" value="1"/>
</dbReference>
<dbReference type="Gene3D" id="2.30.29.30">
    <property type="entry name" value="Pleckstrin-homology domain (PH domain)/Phosphotyrosine-binding domain (PTB)"/>
    <property type="match status" value="1"/>
</dbReference>
<dbReference type="FunFam" id="2.30.42.10:FF:000105">
    <property type="entry name" value="Tyrosine-protein phosphatase non-receptor type 13"/>
    <property type="match status" value="1"/>
</dbReference>
<evidence type="ECO:0000259" key="4">
    <source>
        <dbReference type="PROSITE" id="PS50106"/>
    </source>
</evidence>
<dbReference type="InterPro" id="IPR018979">
    <property type="entry name" value="FERM_N"/>
</dbReference>
<feature type="domain" description="PDZ" evidence="4">
    <location>
        <begin position="995"/>
        <end position="1076"/>
    </location>
</feature>